<dbReference type="Proteomes" id="UP000289758">
    <property type="component" value="Unassembled WGS sequence"/>
</dbReference>
<gene>
    <name evidence="2" type="ORF">CRV07_13775</name>
</gene>
<evidence type="ECO:0000256" key="1">
    <source>
        <dbReference type="SAM" id="SignalP"/>
    </source>
</evidence>
<evidence type="ECO:0008006" key="4">
    <source>
        <dbReference type="Google" id="ProtNLM"/>
    </source>
</evidence>
<dbReference type="AlphaFoldDB" id="A0A4Q1AFS3"/>
<dbReference type="PANTHER" id="PTHR43019:SF23">
    <property type="entry name" value="PROTEASE DO-LIKE 5, CHLOROPLASTIC"/>
    <property type="match status" value="1"/>
</dbReference>
<keyword evidence="1" id="KW-0732">Signal</keyword>
<comment type="caution">
    <text evidence="2">The sequence shown here is derived from an EMBL/GenBank/DDBJ whole genome shotgun (WGS) entry which is preliminary data.</text>
</comment>
<feature type="chain" id="PRO_5020732789" description="Serine protease" evidence="1">
    <location>
        <begin position="18"/>
        <end position="207"/>
    </location>
</feature>
<dbReference type="Gene3D" id="2.40.10.120">
    <property type="match status" value="1"/>
</dbReference>
<evidence type="ECO:0000313" key="3">
    <source>
        <dbReference type="Proteomes" id="UP000289758"/>
    </source>
</evidence>
<name>A0A4Q1AFS3_9BACT</name>
<dbReference type="SUPFAM" id="SSF50494">
    <property type="entry name" value="Trypsin-like serine proteases"/>
    <property type="match status" value="1"/>
</dbReference>
<proteinExistence type="predicted"/>
<protein>
    <recommendedName>
        <fullName evidence="4">Serine protease</fullName>
    </recommendedName>
</protein>
<feature type="signal peptide" evidence="1">
    <location>
        <begin position="1"/>
        <end position="17"/>
    </location>
</feature>
<dbReference type="EMBL" id="PDKK01000016">
    <property type="protein sequence ID" value="RXK02409.1"/>
    <property type="molecule type" value="Genomic_DNA"/>
</dbReference>
<dbReference type="PANTHER" id="PTHR43019">
    <property type="entry name" value="SERINE ENDOPROTEASE DEGS"/>
    <property type="match status" value="1"/>
</dbReference>
<dbReference type="Pfam" id="PF13365">
    <property type="entry name" value="Trypsin_2"/>
    <property type="match status" value="1"/>
</dbReference>
<accession>A0A4Q1AFS3</accession>
<dbReference type="InterPro" id="IPR009003">
    <property type="entry name" value="Peptidase_S1_PA"/>
</dbReference>
<dbReference type="RefSeq" id="WP_129088189.1">
    <property type="nucleotide sequence ID" value="NZ_CP053836.1"/>
</dbReference>
<organism evidence="2 3">
    <name type="scientific">Halarcobacter ebronensis</name>
    <dbReference type="NCBI Taxonomy" id="1462615"/>
    <lineage>
        <taxon>Bacteria</taxon>
        <taxon>Pseudomonadati</taxon>
        <taxon>Campylobacterota</taxon>
        <taxon>Epsilonproteobacteria</taxon>
        <taxon>Campylobacterales</taxon>
        <taxon>Arcobacteraceae</taxon>
        <taxon>Halarcobacter</taxon>
    </lineage>
</organism>
<evidence type="ECO:0000313" key="2">
    <source>
        <dbReference type="EMBL" id="RXK02409.1"/>
    </source>
</evidence>
<sequence length="207" mass="23813">MKRVLFILILFSFALFANSIDNSIALVVNDSKIGSGVLISKDAEVLTNFHVIDGKKRVKVAFKDNATNFYEARVIKVDKKKDLALLKIENKTFLKNKKPIEFASMSKLNLDDKIYYIGHQNENLWQKSNGYIYQILKEYKWKFEDSFEHKLSYILELKIVGKEGISGAPVLTQKDLLAGLVSFDNPKKSDMVYAISIYDIKMFLKNR</sequence>
<keyword evidence="3" id="KW-1185">Reference proteome</keyword>
<reference evidence="2 3" key="1">
    <citation type="submission" date="2017-10" db="EMBL/GenBank/DDBJ databases">
        <title>Genomics of the genus Arcobacter.</title>
        <authorList>
            <person name="Perez-Cataluna A."/>
            <person name="Figueras M.J."/>
        </authorList>
    </citation>
    <scope>NUCLEOTIDE SEQUENCE [LARGE SCALE GENOMIC DNA]</scope>
    <source>
        <strain evidence="2 3">CECT 8441</strain>
    </source>
</reference>